<proteinExistence type="predicted"/>
<evidence type="ECO:0000313" key="1">
    <source>
        <dbReference type="EMBL" id="SVA19394.1"/>
    </source>
</evidence>
<dbReference type="EMBL" id="UINC01005146">
    <property type="protein sequence ID" value="SVA19394.1"/>
    <property type="molecule type" value="Genomic_DNA"/>
</dbReference>
<protein>
    <submittedName>
        <fullName evidence="1">Uncharacterized protein</fullName>
    </submittedName>
</protein>
<reference evidence="1" key="1">
    <citation type="submission" date="2018-05" db="EMBL/GenBank/DDBJ databases">
        <authorList>
            <person name="Lanie J.A."/>
            <person name="Ng W.-L."/>
            <person name="Kazmierczak K.M."/>
            <person name="Andrzejewski T.M."/>
            <person name="Davidsen T.M."/>
            <person name="Wayne K.J."/>
            <person name="Tettelin H."/>
            <person name="Glass J.I."/>
            <person name="Rusch D."/>
            <person name="Podicherti R."/>
            <person name="Tsui H.-C.T."/>
            <person name="Winkler M.E."/>
        </authorList>
    </citation>
    <scope>NUCLEOTIDE SEQUENCE</scope>
</reference>
<gene>
    <name evidence="1" type="ORF">METZ01_LOCUS72248</name>
</gene>
<accession>A0A381TUA1</accession>
<organism evidence="1">
    <name type="scientific">marine metagenome</name>
    <dbReference type="NCBI Taxonomy" id="408172"/>
    <lineage>
        <taxon>unclassified sequences</taxon>
        <taxon>metagenomes</taxon>
        <taxon>ecological metagenomes</taxon>
    </lineage>
</organism>
<dbReference type="AlphaFoldDB" id="A0A381TUA1"/>
<sequence length="104" mass="11790">MNLKLLRLKSGEDVICEVLKESAEYIFIKNPAMLMPMQGQGQHMQMGMAPWMPFSDQSEFEIPRDWLVVMSKVVKDIANNYNQIFGSGIVVPDVKVDTKTLLKG</sequence>
<name>A0A381TUA1_9ZZZZ</name>
<dbReference type="Gene3D" id="2.30.30.100">
    <property type="match status" value="1"/>
</dbReference>